<dbReference type="GO" id="GO:0004714">
    <property type="term" value="F:transmembrane receptor protein tyrosine kinase activity"/>
    <property type="evidence" value="ECO:0007669"/>
    <property type="project" value="UniProtKB-EC"/>
</dbReference>
<evidence type="ECO:0000256" key="13">
    <source>
        <dbReference type="ARBA" id="ARBA00023170"/>
    </source>
</evidence>
<dbReference type="InterPro" id="IPR050122">
    <property type="entry name" value="RTK"/>
</dbReference>
<evidence type="ECO:0000256" key="18">
    <source>
        <dbReference type="ARBA" id="ARBA00042465"/>
    </source>
</evidence>
<dbReference type="SMART" id="SM00261">
    <property type="entry name" value="FU"/>
    <property type="match status" value="2"/>
</dbReference>
<dbReference type="Ensembl" id="ENSAZOT00000032848.1">
    <property type="protein sequence ID" value="ENSAZOP00000030719.1"/>
    <property type="gene ID" value="ENSAZOG00000018972.1"/>
</dbReference>
<dbReference type="CDD" id="cd00064">
    <property type="entry name" value="FU"/>
    <property type="match status" value="2"/>
</dbReference>
<dbReference type="PROSITE" id="PS00107">
    <property type="entry name" value="PROTEIN_KINASE_ATP"/>
    <property type="match status" value="1"/>
</dbReference>
<dbReference type="GO" id="GO:0048471">
    <property type="term" value="C:perinuclear region of cytoplasm"/>
    <property type="evidence" value="ECO:0007669"/>
    <property type="project" value="UniProtKB-SubCell"/>
</dbReference>
<dbReference type="Pfam" id="PF14843">
    <property type="entry name" value="GF_recep_IV"/>
    <property type="match status" value="1"/>
</dbReference>
<evidence type="ECO:0000259" key="22">
    <source>
        <dbReference type="PROSITE" id="PS50011"/>
    </source>
</evidence>
<dbReference type="InterPro" id="IPR009030">
    <property type="entry name" value="Growth_fac_rcpt_cys_sf"/>
</dbReference>
<keyword evidence="6 20" id="KW-0547">Nucleotide-binding</keyword>
<organism evidence="23 24">
    <name type="scientific">Anas zonorhyncha</name>
    <name type="common">Eastern spot-billed duck</name>
    <dbReference type="NCBI Taxonomy" id="75864"/>
    <lineage>
        <taxon>Eukaryota</taxon>
        <taxon>Metazoa</taxon>
        <taxon>Chordata</taxon>
        <taxon>Craniata</taxon>
        <taxon>Vertebrata</taxon>
        <taxon>Euteleostomi</taxon>
        <taxon>Archelosauria</taxon>
        <taxon>Archosauria</taxon>
        <taxon>Dinosauria</taxon>
        <taxon>Saurischia</taxon>
        <taxon>Theropoda</taxon>
        <taxon>Coelurosauria</taxon>
        <taxon>Aves</taxon>
        <taxon>Neognathae</taxon>
        <taxon>Galloanserae</taxon>
        <taxon>Anseriformes</taxon>
        <taxon>Anatidae</taxon>
        <taxon>Anatinae</taxon>
        <taxon>Anas</taxon>
    </lineage>
</organism>
<evidence type="ECO:0000313" key="23">
    <source>
        <dbReference type="Ensembl" id="ENSAZOP00000030719.1"/>
    </source>
</evidence>
<dbReference type="AlphaFoldDB" id="A0A8B9W487"/>
<feature type="domain" description="Protein kinase" evidence="22">
    <location>
        <begin position="686"/>
        <end position="953"/>
    </location>
</feature>
<dbReference type="SUPFAM" id="SSF56112">
    <property type="entry name" value="Protein kinase-like (PK-like)"/>
    <property type="match status" value="1"/>
</dbReference>
<dbReference type="Gene3D" id="1.10.510.10">
    <property type="entry name" value="Transferase(Phosphotransferase) domain 1"/>
    <property type="match status" value="1"/>
</dbReference>
<comment type="function">
    <text evidence="15">In the nucleus is involved in transcriptional regulation. Associates with the 5'-TCAAATTC-3' sequence in the PTGS2/COX-2 promoter and activates its transcription. Implicated in transcriptional activation of CDKN1A; the function involves STAT3 and SRC. Involved in the transcription of rRNA genes by RNA Pol I and enhances protein synthesis and cell growth.</text>
</comment>
<dbReference type="PROSITE" id="PS00109">
    <property type="entry name" value="PROTEIN_KINASE_TYR"/>
    <property type="match status" value="1"/>
</dbReference>
<dbReference type="CDD" id="cd05109">
    <property type="entry name" value="PTKc_HER2"/>
    <property type="match status" value="1"/>
</dbReference>
<dbReference type="GO" id="GO:0009925">
    <property type="term" value="C:basal plasma membrane"/>
    <property type="evidence" value="ECO:0007669"/>
    <property type="project" value="TreeGrafter"/>
</dbReference>
<dbReference type="Gene3D" id="3.80.20.20">
    <property type="entry name" value="Receptor L-domain"/>
    <property type="match status" value="2"/>
</dbReference>
<keyword evidence="5" id="KW-0808">Transferase</keyword>
<dbReference type="GO" id="GO:0030182">
    <property type="term" value="P:neuron differentiation"/>
    <property type="evidence" value="ECO:0007669"/>
    <property type="project" value="TreeGrafter"/>
</dbReference>
<dbReference type="EC" id="2.7.10.1" evidence="3"/>
<keyword evidence="21" id="KW-1133">Transmembrane helix</keyword>
<sequence>MGAPPSPRRRRGPSIPALCAPTGPPPCVCTGTDMKLLRPSSPESHYETLRHLYQGCQVVQGNLELTYLAPDADTAFLQDIKEVQGYVLIAENQVSAVGLRSLRIIRGTQLFQERFALAVLGNSGLQQLGMRQLTGRGERLGGELEILKGGVRIEGNPQLCFQETVLWADIFHRHNELRAETLVESTRSRSCEPPPHPGDGFWGGGGTVGGCRTPPKKISPPFTPCRSRVPRAVRRGALLGSRPPGLSWGAPKRAGGAAVPWGSLRRARGRRCLEGGGGLDGPPLDRLAPPVPPPAVCYGLGVDFLKGVRAVNASNIQHFAGCTKIFGSLAFLPETFAGDPSTNTPPLDPQLLATFESLEELTGYLYIAAWPPGMEDLGVFQNLRIIRGRVLHNGAYSLTLRDLAVRALGLRALQEISSGMVLVHHNPQLCFLQKVPWERIFRHPRQRLFQTHNKPPDEGLVCFHLCAEGQCWGPGPTQCVACERFLRGQECVASCNLLDGAIREHTNGTRCLPCHPECQPQNGTETCFGSEADQCVACAHYKDAQQCVRRCPSGVKADASFVPIWKYPDEDGVCQLCPTNCTHSAAGTPKPSGCLGGAPPVPVSPPPPCHLLSRSQVTSIIAGVVGALLVVVLLLITVVCVKRRRQQERKHTMRRLLQETELVEPLTPSGALPNQAQMRILKETELKKVKVLGSGAFGTVYKGIWIPDGESVKIPVAIKVLRENTSPKANKEILDEAYVMAGVGSPYVSRLLGICLTSTVQLVTQLMPYGCLLDYVRENKDHIGSQDLLNWCVQIAKGMSYLEEVRLVHRDLAARNVLVKSPNHVKITDFGLARLLDIDETEYHADGGKVPIKWMALESILRRRFTHQSDVWSYGVTVWELMTFGAKPYDGIPAREIPDLLEKGERLPQPPICTIDVYMIMVKCWMIDSECRPKFRELVTEFSRMARDPQRFVVIQVGTPGGDPPPIRAQRPYKH</sequence>
<dbReference type="InterPro" id="IPR011009">
    <property type="entry name" value="Kinase-like_dom_sf"/>
</dbReference>
<dbReference type="PANTHER" id="PTHR24416">
    <property type="entry name" value="TYROSINE-PROTEIN KINASE RECEPTOR"/>
    <property type="match status" value="1"/>
</dbReference>
<dbReference type="GO" id="GO:0043066">
    <property type="term" value="P:negative regulation of apoptotic process"/>
    <property type="evidence" value="ECO:0007669"/>
    <property type="project" value="TreeGrafter"/>
</dbReference>
<evidence type="ECO:0000256" key="8">
    <source>
        <dbReference type="ARBA" id="ARBA00022840"/>
    </source>
</evidence>
<dbReference type="SMART" id="SM00219">
    <property type="entry name" value="TyrKc"/>
    <property type="match status" value="1"/>
</dbReference>
<dbReference type="InterPro" id="IPR032778">
    <property type="entry name" value="GF_recep_IV"/>
</dbReference>
<evidence type="ECO:0000256" key="11">
    <source>
        <dbReference type="ARBA" id="ARBA00023159"/>
    </source>
</evidence>
<dbReference type="PANTHER" id="PTHR24416:SF137">
    <property type="entry name" value="RECEPTOR TYROSINE-PROTEIN KINASE ERBB-2"/>
    <property type="match status" value="1"/>
</dbReference>
<keyword evidence="24" id="KW-1185">Reference proteome</keyword>
<dbReference type="Gene3D" id="6.10.250.2930">
    <property type="match status" value="1"/>
</dbReference>
<dbReference type="GO" id="GO:0038127">
    <property type="term" value="P:ERBB signaling pathway"/>
    <property type="evidence" value="ECO:0007669"/>
    <property type="project" value="UniProtKB-ARBA"/>
</dbReference>
<dbReference type="Pfam" id="PF01030">
    <property type="entry name" value="Recep_L_domain"/>
    <property type="match status" value="2"/>
</dbReference>
<dbReference type="GO" id="GO:0043235">
    <property type="term" value="C:receptor complex"/>
    <property type="evidence" value="ECO:0007669"/>
    <property type="project" value="TreeGrafter"/>
</dbReference>
<dbReference type="GO" id="GO:0008284">
    <property type="term" value="P:positive regulation of cell population proliferation"/>
    <property type="evidence" value="ECO:0007669"/>
    <property type="project" value="TreeGrafter"/>
</dbReference>
<dbReference type="InterPro" id="IPR000494">
    <property type="entry name" value="Rcpt_L-dom"/>
</dbReference>
<keyword evidence="14" id="KW-0325">Glycoprotein</keyword>
<name>A0A8B9W487_9AVES</name>
<evidence type="ECO:0000256" key="3">
    <source>
        <dbReference type="ARBA" id="ARBA00011902"/>
    </source>
</evidence>
<keyword evidence="10" id="KW-0829">Tyrosine-protein kinase</keyword>
<dbReference type="Gene3D" id="2.10.220.10">
    <property type="entry name" value="Hormone Receptor, Insulin-like Growth Factor Receptor 1, Chain A, domain 2"/>
    <property type="match status" value="2"/>
</dbReference>
<dbReference type="GO" id="GO:0005634">
    <property type="term" value="C:nucleus"/>
    <property type="evidence" value="ECO:0007669"/>
    <property type="project" value="UniProtKB-SubCell"/>
</dbReference>
<dbReference type="GO" id="GO:0032587">
    <property type="term" value="C:ruffle membrane"/>
    <property type="evidence" value="ECO:0007669"/>
    <property type="project" value="UniProtKB-SubCell"/>
</dbReference>
<proteinExistence type="predicted"/>
<reference evidence="23" key="1">
    <citation type="submission" date="2025-08" db="UniProtKB">
        <authorList>
            <consortium name="Ensembl"/>
        </authorList>
    </citation>
    <scope>IDENTIFICATION</scope>
</reference>
<evidence type="ECO:0000256" key="6">
    <source>
        <dbReference type="ARBA" id="ARBA00022741"/>
    </source>
</evidence>
<evidence type="ECO:0000256" key="17">
    <source>
        <dbReference type="ARBA" id="ARBA00041969"/>
    </source>
</evidence>
<dbReference type="InterPro" id="IPR036941">
    <property type="entry name" value="Rcpt_L-dom_sf"/>
</dbReference>
<evidence type="ECO:0000256" key="1">
    <source>
        <dbReference type="ARBA" id="ARBA00004199"/>
    </source>
</evidence>
<dbReference type="InterPro" id="IPR006212">
    <property type="entry name" value="Furin_repeat"/>
</dbReference>
<keyword evidence="21" id="KW-0812">Transmembrane</keyword>
<feature type="binding site" evidence="20">
    <location>
        <position position="719"/>
    </location>
    <ligand>
        <name>ATP</name>
        <dbReference type="ChEBI" id="CHEBI:30616"/>
    </ligand>
</feature>
<dbReference type="InterPro" id="IPR001245">
    <property type="entry name" value="Ser-Thr/Tyr_kinase_cat_dom"/>
</dbReference>
<evidence type="ECO:0000256" key="19">
    <source>
        <dbReference type="ARBA" id="ARBA00051243"/>
    </source>
</evidence>
<evidence type="ECO:0000256" key="21">
    <source>
        <dbReference type="SAM" id="Phobius"/>
    </source>
</evidence>
<keyword evidence="11" id="KW-0010">Activator</keyword>
<evidence type="ECO:0000313" key="24">
    <source>
        <dbReference type="Proteomes" id="UP000694549"/>
    </source>
</evidence>
<evidence type="ECO:0000256" key="7">
    <source>
        <dbReference type="ARBA" id="ARBA00022777"/>
    </source>
</evidence>
<keyword evidence="12" id="KW-0804">Transcription</keyword>
<keyword evidence="7" id="KW-0418">Kinase</keyword>
<keyword evidence="13" id="KW-0675">Receptor</keyword>
<evidence type="ECO:0000256" key="4">
    <source>
        <dbReference type="ARBA" id="ARBA00022553"/>
    </source>
</evidence>
<evidence type="ECO:0000256" key="14">
    <source>
        <dbReference type="ARBA" id="ARBA00023180"/>
    </source>
</evidence>
<accession>A0A8B9W487</accession>
<keyword evidence="21" id="KW-0472">Membrane</keyword>
<keyword evidence="9" id="KW-0805">Transcription regulation</keyword>
<comment type="subcellular location">
    <subcellularLocation>
        <location evidence="1">Cell projection</location>
        <location evidence="1">Ruffle membrane</location>
        <topology evidence="1">Single-pass type I membrane protein</topology>
    </subcellularLocation>
    <subcellularLocation>
        <location evidence="2">Cytoplasm</location>
        <location evidence="2">Perinuclear region</location>
    </subcellularLocation>
</comment>
<dbReference type="Pfam" id="PF07714">
    <property type="entry name" value="PK_Tyr_Ser-Thr"/>
    <property type="match status" value="1"/>
</dbReference>
<protein>
    <recommendedName>
        <fullName evidence="16">Receptor tyrosine-protein kinase erbB-2</fullName>
        <ecNumber evidence="3">2.7.10.1</ecNumber>
    </recommendedName>
    <alternativeName>
        <fullName evidence="17">Proto-oncogene c-ErbB-2</fullName>
    </alternativeName>
    <alternativeName>
        <fullName evidence="18">p185erbB2</fullName>
    </alternativeName>
</protein>
<dbReference type="Proteomes" id="UP000694549">
    <property type="component" value="Unplaced"/>
</dbReference>
<evidence type="ECO:0000256" key="20">
    <source>
        <dbReference type="PROSITE-ProRule" id="PRU10141"/>
    </source>
</evidence>
<evidence type="ECO:0000256" key="9">
    <source>
        <dbReference type="ARBA" id="ARBA00023015"/>
    </source>
</evidence>
<dbReference type="PRINTS" id="PR00109">
    <property type="entry name" value="TYRKINASE"/>
</dbReference>
<dbReference type="InterPro" id="IPR008266">
    <property type="entry name" value="Tyr_kinase_AS"/>
</dbReference>
<evidence type="ECO:0000256" key="16">
    <source>
        <dbReference type="ARBA" id="ARBA00040669"/>
    </source>
</evidence>
<dbReference type="GO" id="GO:0043410">
    <property type="term" value="P:positive regulation of MAPK cascade"/>
    <property type="evidence" value="ECO:0007669"/>
    <property type="project" value="TreeGrafter"/>
</dbReference>
<dbReference type="InterPro" id="IPR017441">
    <property type="entry name" value="Protein_kinase_ATP_BS"/>
</dbReference>
<keyword evidence="4" id="KW-0597">Phosphoprotein</keyword>
<dbReference type="Pfam" id="PF21314">
    <property type="entry name" value="TM_ErbB1"/>
    <property type="match status" value="1"/>
</dbReference>
<feature type="transmembrane region" description="Helical" evidence="21">
    <location>
        <begin position="620"/>
        <end position="641"/>
    </location>
</feature>
<reference evidence="23" key="2">
    <citation type="submission" date="2025-09" db="UniProtKB">
        <authorList>
            <consortium name="Ensembl"/>
        </authorList>
    </citation>
    <scope>IDENTIFICATION</scope>
</reference>
<dbReference type="Gene3D" id="3.30.200.20">
    <property type="entry name" value="Phosphorylase Kinase, domain 1"/>
    <property type="match status" value="1"/>
</dbReference>
<evidence type="ECO:0000256" key="5">
    <source>
        <dbReference type="ARBA" id="ARBA00022679"/>
    </source>
</evidence>
<dbReference type="SUPFAM" id="SSF57184">
    <property type="entry name" value="Growth factor receptor domain"/>
    <property type="match status" value="1"/>
</dbReference>
<dbReference type="InterPro" id="IPR000719">
    <property type="entry name" value="Prot_kinase_dom"/>
</dbReference>
<keyword evidence="8 20" id="KW-0067">ATP-binding</keyword>
<dbReference type="SUPFAM" id="SSF52058">
    <property type="entry name" value="L domain-like"/>
    <property type="match status" value="2"/>
</dbReference>
<evidence type="ECO:0000256" key="2">
    <source>
        <dbReference type="ARBA" id="ARBA00004556"/>
    </source>
</evidence>
<dbReference type="InterPro" id="IPR044912">
    <property type="entry name" value="Egfr_JX_dom"/>
</dbReference>
<evidence type="ECO:0000256" key="15">
    <source>
        <dbReference type="ARBA" id="ARBA00037619"/>
    </source>
</evidence>
<dbReference type="InterPro" id="IPR049328">
    <property type="entry name" value="TM_ErbB1"/>
</dbReference>
<dbReference type="PROSITE" id="PS50011">
    <property type="entry name" value="PROTEIN_KINASE_DOM"/>
    <property type="match status" value="1"/>
</dbReference>
<dbReference type="GO" id="GO:0005524">
    <property type="term" value="F:ATP binding"/>
    <property type="evidence" value="ECO:0007669"/>
    <property type="project" value="UniProtKB-UniRule"/>
</dbReference>
<dbReference type="InterPro" id="IPR020635">
    <property type="entry name" value="Tyr_kinase_cat_dom"/>
</dbReference>
<evidence type="ECO:0000256" key="10">
    <source>
        <dbReference type="ARBA" id="ARBA00023137"/>
    </source>
</evidence>
<evidence type="ECO:0000256" key="12">
    <source>
        <dbReference type="ARBA" id="ARBA00023163"/>
    </source>
</evidence>
<comment type="catalytic activity">
    <reaction evidence="19">
        <text>L-tyrosyl-[protein] + ATP = O-phospho-L-tyrosyl-[protein] + ADP + H(+)</text>
        <dbReference type="Rhea" id="RHEA:10596"/>
        <dbReference type="Rhea" id="RHEA-COMP:10136"/>
        <dbReference type="Rhea" id="RHEA-COMP:20101"/>
        <dbReference type="ChEBI" id="CHEBI:15378"/>
        <dbReference type="ChEBI" id="CHEBI:30616"/>
        <dbReference type="ChEBI" id="CHEBI:46858"/>
        <dbReference type="ChEBI" id="CHEBI:61978"/>
        <dbReference type="ChEBI" id="CHEBI:456216"/>
        <dbReference type="EC" id="2.7.10.1"/>
    </reaction>
</comment>